<organism evidence="16 17">
    <name type="scientific">Asaia bogorensis</name>
    <dbReference type="NCBI Taxonomy" id="91915"/>
    <lineage>
        <taxon>Bacteria</taxon>
        <taxon>Pseudomonadati</taxon>
        <taxon>Pseudomonadota</taxon>
        <taxon>Alphaproteobacteria</taxon>
        <taxon>Acetobacterales</taxon>
        <taxon>Acetobacteraceae</taxon>
        <taxon>Asaia</taxon>
    </lineage>
</organism>
<accession>A0A060QHK9</accession>
<evidence type="ECO:0000256" key="13">
    <source>
        <dbReference type="HAMAP-Rule" id="MF_01398"/>
    </source>
</evidence>
<dbReference type="Pfam" id="PF00430">
    <property type="entry name" value="ATP-synt_B"/>
    <property type="match status" value="1"/>
</dbReference>
<dbReference type="PANTHER" id="PTHR33445:SF1">
    <property type="entry name" value="ATP SYNTHASE SUBUNIT B"/>
    <property type="match status" value="1"/>
</dbReference>
<proteinExistence type="inferred from homology"/>
<protein>
    <recommendedName>
        <fullName evidence="13">ATP synthase subunit b</fullName>
    </recommendedName>
    <alternativeName>
        <fullName evidence="13">ATP synthase F(0) sector subunit b</fullName>
    </alternativeName>
    <alternativeName>
        <fullName evidence="13">ATPase subunit I</fullName>
    </alternativeName>
    <alternativeName>
        <fullName evidence="13">F-type ATPase subunit b</fullName>
        <shortName evidence="13">F-ATPase subunit b</shortName>
    </alternativeName>
</protein>
<comment type="similarity">
    <text evidence="1 13 14">Belongs to the ATPase B chain family.</text>
</comment>
<dbReference type="GO" id="GO:0046961">
    <property type="term" value="F:proton-transporting ATPase activity, rotational mechanism"/>
    <property type="evidence" value="ECO:0007669"/>
    <property type="project" value="TreeGrafter"/>
</dbReference>
<sequence length="175" mass="19395">MFHDQRFYVAISFVLFFLFFGRKLWAAIAAVLDARADQVRSNLDEASRLRREAEKMLEDATREREQALAESRALIERSRAEAASIAENARREAEAVAARREQIARDRIAASERAAIREVREMAADAAIQATRSLLTQHLTAEQAGASALLDRGISDLPQALKASNEAGSRNQNAA</sequence>
<evidence type="ECO:0000256" key="1">
    <source>
        <dbReference type="ARBA" id="ARBA00005513"/>
    </source>
</evidence>
<evidence type="ECO:0000256" key="11">
    <source>
        <dbReference type="ARBA" id="ARBA00025614"/>
    </source>
</evidence>
<name>A0A060QHK9_9PROT</name>
<keyword evidence="8 13" id="KW-0472">Membrane</keyword>
<evidence type="ECO:0000256" key="3">
    <source>
        <dbReference type="ARBA" id="ARBA00022547"/>
    </source>
</evidence>
<gene>
    <name evidence="13" type="primary">atpF</name>
    <name evidence="16" type="ORF">ASAP_2405</name>
</gene>
<dbReference type="Proteomes" id="UP000027583">
    <property type="component" value="Unassembled WGS sequence"/>
</dbReference>
<keyword evidence="5 13" id="KW-0375">Hydrogen ion transport</keyword>
<evidence type="ECO:0000256" key="4">
    <source>
        <dbReference type="ARBA" id="ARBA00022692"/>
    </source>
</evidence>
<dbReference type="HAMAP" id="MF_01398">
    <property type="entry name" value="ATP_synth_b_bprime"/>
    <property type="match status" value="1"/>
</dbReference>
<evidence type="ECO:0000256" key="10">
    <source>
        <dbReference type="ARBA" id="ARBA00025198"/>
    </source>
</evidence>
<dbReference type="eggNOG" id="COG0711">
    <property type="taxonomic scope" value="Bacteria"/>
</dbReference>
<dbReference type="GO" id="GO:0045259">
    <property type="term" value="C:proton-transporting ATP synthase complex"/>
    <property type="evidence" value="ECO:0007669"/>
    <property type="project" value="UniProtKB-KW"/>
</dbReference>
<comment type="subcellular location">
    <subcellularLocation>
        <location evidence="13">Cell membrane</location>
        <topology evidence="13">Single-pass membrane protein</topology>
    </subcellularLocation>
    <subcellularLocation>
        <location evidence="12">Endomembrane system</location>
        <topology evidence="12">Single-pass membrane protein</topology>
    </subcellularLocation>
</comment>
<dbReference type="PANTHER" id="PTHR33445">
    <property type="entry name" value="ATP SYNTHASE SUBUNIT B', CHLOROPLASTIC"/>
    <property type="match status" value="1"/>
</dbReference>
<comment type="function">
    <text evidence="10 13">F(1)F(0) ATP synthase produces ATP from ADP in the presence of a proton or sodium gradient. F-type ATPases consist of two structural domains, F(1) containing the extramembraneous catalytic core and F(0) containing the membrane proton channel, linked together by a central stalk and a peripheral stalk. During catalysis, ATP synthesis in the catalytic domain of F(1) is coupled via a rotary mechanism of the central stalk subunits to proton translocation.</text>
</comment>
<keyword evidence="16" id="KW-0378">Hydrolase</keyword>
<evidence type="ECO:0000256" key="7">
    <source>
        <dbReference type="ARBA" id="ARBA00023065"/>
    </source>
</evidence>
<comment type="function">
    <text evidence="11">Component of the F(0) channel, it forms part of the peripheral stalk, linking F(1) to F(0). The b'-subunit is a diverged and duplicated form of b found in plants and photosynthetic bacteria.</text>
</comment>
<keyword evidence="3 13" id="KW-0138">CF(0)</keyword>
<dbReference type="InterPro" id="IPR002146">
    <property type="entry name" value="ATP_synth_b/b'su_bac/chlpt"/>
</dbReference>
<evidence type="ECO:0000256" key="9">
    <source>
        <dbReference type="ARBA" id="ARBA00023310"/>
    </source>
</evidence>
<keyword evidence="7 13" id="KW-0406">Ion transport</keyword>
<evidence type="ECO:0000256" key="12">
    <source>
        <dbReference type="ARBA" id="ARBA00037847"/>
    </source>
</evidence>
<evidence type="ECO:0000256" key="2">
    <source>
        <dbReference type="ARBA" id="ARBA00022448"/>
    </source>
</evidence>
<dbReference type="InterPro" id="IPR050059">
    <property type="entry name" value="ATP_synthase_B_chain"/>
</dbReference>
<keyword evidence="15" id="KW-0175">Coiled coil</keyword>
<dbReference type="EMBL" id="CBLX010000017">
    <property type="protein sequence ID" value="CDG40450.1"/>
    <property type="molecule type" value="Genomic_DNA"/>
</dbReference>
<comment type="subunit">
    <text evidence="13">F-type ATPases have 2 components, F(1) - the catalytic core - and F(0) - the membrane proton channel. F(1) has five subunits: alpha(3), beta(3), gamma(1), delta(1), epsilon(1). F(0) has three main subunits: a(1), b(2) and c(10-14). The alpha and beta chains form an alternating ring which encloses part of the gamma chain. F(1) is attached to F(0) by a central stalk formed by the gamma and epsilon chains, while a peripheral stalk is formed by the delta and b chains.</text>
</comment>
<keyword evidence="13" id="KW-1003">Cell membrane</keyword>
<evidence type="ECO:0000256" key="15">
    <source>
        <dbReference type="SAM" id="Coils"/>
    </source>
</evidence>
<evidence type="ECO:0000256" key="6">
    <source>
        <dbReference type="ARBA" id="ARBA00022989"/>
    </source>
</evidence>
<dbReference type="GO" id="GO:0046933">
    <property type="term" value="F:proton-transporting ATP synthase activity, rotational mechanism"/>
    <property type="evidence" value="ECO:0007669"/>
    <property type="project" value="UniProtKB-UniRule"/>
</dbReference>
<reference evidence="16 17" key="2">
    <citation type="journal article" date="2014" name="PLoS ONE">
        <title>Evolution of mitochondria reconstructed from the energy metabolism of living bacteria.</title>
        <authorList>
            <person name="Degli Esposti M."/>
            <person name="Chouaia B."/>
            <person name="Comandatore F."/>
            <person name="Crotti E."/>
            <person name="Sassera D."/>
            <person name="Lievens P.M."/>
            <person name="Daffonchio D."/>
            <person name="Bandi C."/>
        </authorList>
    </citation>
    <scope>NUCLEOTIDE SEQUENCE [LARGE SCALE GENOMIC DNA]</scope>
    <source>
        <strain evidence="16 17">SF2.1</strain>
    </source>
</reference>
<feature type="coiled-coil region" evidence="15">
    <location>
        <begin position="36"/>
        <end position="106"/>
    </location>
</feature>
<dbReference type="RefSeq" id="WP_023977843.1">
    <property type="nucleotide sequence ID" value="NZ_CBLX010000017.1"/>
</dbReference>
<evidence type="ECO:0000313" key="17">
    <source>
        <dbReference type="Proteomes" id="UP000027583"/>
    </source>
</evidence>
<dbReference type="GO" id="GO:0012505">
    <property type="term" value="C:endomembrane system"/>
    <property type="evidence" value="ECO:0007669"/>
    <property type="project" value="UniProtKB-SubCell"/>
</dbReference>
<comment type="caution">
    <text evidence="16">The sequence shown here is derived from an EMBL/GenBank/DDBJ whole genome shotgun (WGS) entry which is preliminary data.</text>
</comment>
<dbReference type="AlphaFoldDB" id="A0A060QHK9"/>
<evidence type="ECO:0000313" key="16">
    <source>
        <dbReference type="EMBL" id="CDG40450.1"/>
    </source>
</evidence>
<dbReference type="GO" id="GO:0005886">
    <property type="term" value="C:plasma membrane"/>
    <property type="evidence" value="ECO:0007669"/>
    <property type="project" value="UniProtKB-SubCell"/>
</dbReference>
<dbReference type="GO" id="GO:0016787">
    <property type="term" value="F:hydrolase activity"/>
    <property type="evidence" value="ECO:0007669"/>
    <property type="project" value="UniProtKB-KW"/>
</dbReference>
<keyword evidence="4 13" id="KW-0812">Transmembrane</keyword>
<keyword evidence="9 13" id="KW-0066">ATP synthesis</keyword>
<evidence type="ECO:0000256" key="8">
    <source>
        <dbReference type="ARBA" id="ARBA00023136"/>
    </source>
</evidence>
<evidence type="ECO:0000256" key="14">
    <source>
        <dbReference type="RuleBase" id="RU003848"/>
    </source>
</evidence>
<reference evidence="16 17" key="1">
    <citation type="journal article" date="2014" name="Genome Biol. Evol.">
        <title>Acetic acid bacteria genomes reveal functional traits for adaptation to life in insect guts.</title>
        <authorList>
            <person name="Chouaia B."/>
            <person name="Gaiarsa S."/>
            <person name="Crotti E."/>
            <person name="Comandatore F."/>
            <person name="Degli Esposti M."/>
            <person name="Ricci I."/>
            <person name="Alma A."/>
            <person name="Favia G."/>
            <person name="Bandi C."/>
            <person name="Daffonchio D."/>
        </authorList>
    </citation>
    <scope>NUCLEOTIDE SEQUENCE [LARGE SCALE GENOMIC DNA]</scope>
    <source>
        <strain evidence="16 17">SF2.1</strain>
    </source>
</reference>
<keyword evidence="2 13" id="KW-0813">Transport</keyword>
<keyword evidence="6 13" id="KW-1133">Transmembrane helix</keyword>
<dbReference type="CDD" id="cd06503">
    <property type="entry name" value="ATP-synt_Fo_b"/>
    <property type="match status" value="1"/>
</dbReference>
<evidence type="ECO:0000256" key="5">
    <source>
        <dbReference type="ARBA" id="ARBA00022781"/>
    </source>
</evidence>